<evidence type="ECO:0000313" key="2">
    <source>
        <dbReference type="EMBL" id="CAF0885824.1"/>
    </source>
</evidence>
<dbReference type="OrthoDB" id="408702at2759"/>
<gene>
    <name evidence="2" type="ORF">VCS650_LOCUS8501</name>
</gene>
<dbReference type="Proteomes" id="UP000663891">
    <property type="component" value="Unassembled WGS sequence"/>
</dbReference>
<dbReference type="GO" id="GO:0019104">
    <property type="term" value="F:DNA N-glycosylase activity"/>
    <property type="evidence" value="ECO:0007669"/>
    <property type="project" value="UniProtKB-ARBA"/>
</dbReference>
<dbReference type="SUPFAM" id="SSF52141">
    <property type="entry name" value="Uracil-DNA glycosylase-like"/>
    <property type="match status" value="1"/>
</dbReference>
<dbReference type="Pfam" id="PF03167">
    <property type="entry name" value="UDG"/>
    <property type="match status" value="1"/>
</dbReference>
<protein>
    <recommendedName>
        <fullName evidence="1">Uracil-DNA glycosylase-like domain-containing protein</fullName>
    </recommendedName>
</protein>
<sequence>MEIKSKYFQSNTETMNKRILTYLNQLEPPIDIELPKTNIQWLYPYKNPETLRCVEAFYSKYYSDTHERILILGINPGRFGSGTTGIKSSSVPLTDPIRLKTICNIDSNFALKPELSSQFIYDYFFKQYSMDDFYRKFFIGAVCPLGLECNGRNMNYYDNKILMNNLLEHFIPDNIQCQIDLGCSKKVAICLGEGDNYSILNKLNKKYQFFENILKVSHPRYIMQYKRKSINDYIQQYIDACQLAQTFLK</sequence>
<organism evidence="2 3">
    <name type="scientific">Adineta steineri</name>
    <dbReference type="NCBI Taxonomy" id="433720"/>
    <lineage>
        <taxon>Eukaryota</taxon>
        <taxon>Metazoa</taxon>
        <taxon>Spiralia</taxon>
        <taxon>Gnathifera</taxon>
        <taxon>Rotifera</taxon>
        <taxon>Eurotatoria</taxon>
        <taxon>Bdelloidea</taxon>
        <taxon>Adinetida</taxon>
        <taxon>Adinetidae</taxon>
        <taxon>Adineta</taxon>
    </lineage>
</organism>
<proteinExistence type="predicted"/>
<dbReference type="InterPro" id="IPR005122">
    <property type="entry name" value="Uracil-DNA_glycosylase-like"/>
</dbReference>
<dbReference type="Gene3D" id="3.40.470.10">
    <property type="entry name" value="Uracil-DNA glycosylase-like domain"/>
    <property type="match status" value="1"/>
</dbReference>
<feature type="domain" description="Uracil-DNA glycosylase-like" evidence="1">
    <location>
        <begin position="61"/>
        <end position="239"/>
    </location>
</feature>
<dbReference type="AlphaFoldDB" id="A0A813YLI3"/>
<accession>A0A813YLI3</accession>
<evidence type="ECO:0000313" key="3">
    <source>
        <dbReference type="Proteomes" id="UP000663891"/>
    </source>
</evidence>
<dbReference type="InterPro" id="IPR036895">
    <property type="entry name" value="Uracil-DNA_glycosylase-like_sf"/>
</dbReference>
<reference evidence="2" key="1">
    <citation type="submission" date="2021-02" db="EMBL/GenBank/DDBJ databases">
        <authorList>
            <person name="Nowell W R."/>
        </authorList>
    </citation>
    <scope>NUCLEOTIDE SEQUENCE</scope>
</reference>
<dbReference type="EMBL" id="CAJNON010000057">
    <property type="protein sequence ID" value="CAF0885824.1"/>
    <property type="molecule type" value="Genomic_DNA"/>
</dbReference>
<comment type="caution">
    <text evidence="2">The sequence shown here is derived from an EMBL/GenBank/DDBJ whole genome shotgun (WGS) entry which is preliminary data.</text>
</comment>
<evidence type="ECO:0000259" key="1">
    <source>
        <dbReference type="Pfam" id="PF03167"/>
    </source>
</evidence>
<name>A0A813YLI3_9BILA</name>